<dbReference type="EMBL" id="CP062983">
    <property type="protein sequence ID" value="QPC82072.1"/>
    <property type="molecule type" value="Genomic_DNA"/>
</dbReference>
<dbReference type="SMART" id="SM00341">
    <property type="entry name" value="HRDC"/>
    <property type="match status" value="2"/>
</dbReference>
<dbReference type="GO" id="GO:0003676">
    <property type="term" value="F:nucleic acid binding"/>
    <property type="evidence" value="ECO:0007669"/>
    <property type="project" value="InterPro"/>
</dbReference>
<reference evidence="2 3" key="1">
    <citation type="submission" date="2020-02" db="EMBL/GenBank/DDBJ databases">
        <authorList>
            <person name="Zheng R.K."/>
            <person name="Sun C.M."/>
        </authorList>
    </citation>
    <scope>NUCLEOTIDE SEQUENCE [LARGE SCALE GENOMIC DNA]</scope>
    <source>
        <strain evidence="3">rifampicinis</strain>
    </source>
</reference>
<dbReference type="Gene3D" id="3.30.420.10">
    <property type="entry name" value="Ribonuclease H-like superfamily/Ribonuclease H"/>
    <property type="match status" value="1"/>
</dbReference>
<dbReference type="SUPFAM" id="SSF53098">
    <property type="entry name" value="Ribonuclease H-like"/>
    <property type="match status" value="1"/>
</dbReference>
<dbReference type="PANTHER" id="PTHR47649:SF1">
    <property type="entry name" value="RIBONUCLEASE D"/>
    <property type="match status" value="1"/>
</dbReference>
<dbReference type="PROSITE" id="PS50967">
    <property type="entry name" value="HRDC"/>
    <property type="match status" value="2"/>
</dbReference>
<dbReference type="AlphaFoldDB" id="A0A7S8E825"/>
<dbReference type="CDD" id="cd06142">
    <property type="entry name" value="RNaseD_exo"/>
    <property type="match status" value="1"/>
</dbReference>
<proteinExistence type="predicted"/>
<dbReference type="InterPro" id="IPR051086">
    <property type="entry name" value="RNase_D-like"/>
</dbReference>
<organism evidence="2 3">
    <name type="scientific">Phototrophicus methaneseepsis</name>
    <dbReference type="NCBI Taxonomy" id="2710758"/>
    <lineage>
        <taxon>Bacteria</taxon>
        <taxon>Bacillati</taxon>
        <taxon>Chloroflexota</taxon>
        <taxon>Candidatus Thermofontia</taxon>
        <taxon>Phototrophicales</taxon>
        <taxon>Phototrophicaceae</taxon>
        <taxon>Phototrophicus</taxon>
    </lineage>
</organism>
<dbReference type="RefSeq" id="WP_195170141.1">
    <property type="nucleotide sequence ID" value="NZ_CP062983.1"/>
</dbReference>
<evidence type="ECO:0000259" key="1">
    <source>
        <dbReference type="PROSITE" id="PS50967"/>
    </source>
</evidence>
<dbReference type="InterPro" id="IPR044876">
    <property type="entry name" value="HRDC_dom_sf"/>
</dbReference>
<dbReference type="Pfam" id="PF01612">
    <property type="entry name" value="DNA_pol_A_exo1"/>
    <property type="match status" value="1"/>
</dbReference>
<dbReference type="Gene3D" id="1.10.150.80">
    <property type="entry name" value="HRDC domain"/>
    <property type="match status" value="2"/>
</dbReference>
<keyword evidence="3" id="KW-1185">Reference proteome</keyword>
<dbReference type="Proteomes" id="UP000594468">
    <property type="component" value="Chromosome"/>
</dbReference>
<dbReference type="InterPro" id="IPR002121">
    <property type="entry name" value="HRDC_dom"/>
</dbReference>
<evidence type="ECO:0000313" key="2">
    <source>
        <dbReference type="EMBL" id="QPC82072.1"/>
    </source>
</evidence>
<feature type="domain" description="HRDC" evidence="1">
    <location>
        <begin position="304"/>
        <end position="382"/>
    </location>
</feature>
<sequence length="382" mass="44076">MSVPKLPAAIYIDNTNDLRTLVQRLSQETLIALDTESNSMHAYRGRVCLVQLSTRQQDYIIDPLAIDDMQPLGDLLLNPAIEKIFHAAEYDLICMQRDFDFGIANVFDTMLAARVLGIPSVGLGDMLHEFFDVTVDKRHQLDDWGQRPLPQDSLIYAQMDTHYLPRLRDALEERLIKTGHLEEAQEVFRDLMLIDVEEKAFDPDGYWKIGRPRALNRREMTFLKELYLVRDAIAQEEDVPPYKVFTNKTMIYMAQRPPANLTDLFNLRDLSGYYVREYGSDILEAIERAQDNKPPRPPRVERRKPIIVERYSALHAWRKETAEQRAIDSSLVLPKQILWTIAEEMPLNMNALSAINGMGEWRLNQYGEAILDVIHQMNGSSS</sequence>
<dbReference type="SUPFAM" id="SSF47819">
    <property type="entry name" value="HRDC-like"/>
    <property type="match status" value="2"/>
</dbReference>
<feature type="domain" description="HRDC" evidence="1">
    <location>
        <begin position="216"/>
        <end position="296"/>
    </location>
</feature>
<accession>A0A7S8E825</accession>
<name>A0A7S8E825_9CHLR</name>
<dbReference type="KEGG" id="pmet:G4Y79_20675"/>
<dbReference type="Pfam" id="PF00570">
    <property type="entry name" value="HRDC"/>
    <property type="match status" value="2"/>
</dbReference>
<dbReference type="PANTHER" id="PTHR47649">
    <property type="entry name" value="RIBONUCLEASE D"/>
    <property type="match status" value="1"/>
</dbReference>
<dbReference type="InterPro" id="IPR002562">
    <property type="entry name" value="3'-5'_exonuclease_dom"/>
</dbReference>
<dbReference type="InterPro" id="IPR012337">
    <property type="entry name" value="RNaseH-like_sf"/>
</dbReference>
<dbReference type="InterPro" id="IPR010997">
    <property type="entry name" value="HRDC-like_sf"/>
</dbReference>
<dbReference type="SMART" id="SM00474">
    <property type="entry name" value="35EXOc"/>
    <property type="match status" value="1"/>
</dbReference>
<evidence type="ECO:0000313" key="3">
    <source>
        <dbReference type="Proteomes" id="UP000594468"/>
    </source>
</evidence>
<gene>
    <name evidence="2" type="ORF">G4Y79_20675</name>
</gene>
<dbReference type="GO" id="GO:0008408">
    <property type="term" value="F:3'-5' exonuclease activity"/>
    <property type="evidence" value="ECO:0007669"/>
    <property type="project" value="InterPro"/>
</dbReference>
<dbReference type="InterPro" id="IPR036397">
    <property type="entry name" value="RNaseH_sf"/>
</dbReference>
<dbReference type="GO" id="GO:0006139">
    <property type="term" value="P:nucleobase-containing compound metabolic process"/>
    <property type="evidence" value="ECO:0007669"/>
    <property type="project" value="InterPro"/>
</dbReference>
<protein>
    <submittedName>
        <fullName evidence="2">HRDC domain-containing protein</fullName>
    </submittedName>
</protein>
<dbReference type="GO" id="GO:0000166">
    <property type="term" value="F:nucleotide binding"/>
    <property type="evidence" value="ECO:0007669"/>
    <property type="project" value="InterPro"/>
</dbReference>